<evidence type="ECO:0000313" key="2">
    <source>
        <dbReference type="Proteomes" id="UP001054889"/>
    </source>
</evidence>
<comment type="caution">
    <text evidence="1">The sequence shown here is derived from an EMBL/GenBank/DDBJ whole genome shotgun (WGS) entry which is preliminary data.</text>
</comment>
<organism evidence="1 2">
    <name type="scientific">Eleusine coracana subsp. coracana</name>
    <dbReference type="NCBI Taxonomy" id="191504"/>
    <lineage>
        <taxon>Eukaryota</taxon>
        <taxon>Viridiplantae</taxon>
        <taxon>Streptophyta</taxon>
        <taxon>Embryophyta</taxon>
        <taxon>Tracheophyta</taxon>
        <taxon>Spermatophyta</taxon>
        <taxon>Magnoliopsida</taxon>
        <taxon>Liliopsida</taxon>
        <taxon>Poales</taxon>
        <taxon>Poaceae</taxon>
        <taxon>PACMAD clade</taxon>
        <taxon>Chloridoideae</taxon>
        <taxon>Cynodonteae</taxon>
        <taxon>Eleusininae</taxon>
        <taxon>Eleusine</taxon>
    </lineage>
</organism>
<dbReference type="PANTHER" id="PTHR33207">
    <property type="entry name" value="F-BOX DOMAIN CONTAINING PROTEIN-RELATED"/>
    <property type="match status" value="1"/>
</dbReference>
<dbReference type="Proteomes" id="UP001054889">
    <property type="component" value="Unassembled WGS sequence"/>
</dbReference>
<gene>
    <name evidence="1" type="primary">ga29972</name>
    <name evidence="1" type="ORF">PR202_ga29972</name>
</gene>
<reference evidence="1" key="2">
    <citation type="submission" date="2021-12" db="EMBL/GenBank/DDBJ databases">
        <title>Resequencing data analysis of finger millet.</title>
        <authorList>
            <person name="Hatakeyama M."/>
            <person name="Aluri S."/>
            <person name="Balachadran M.T."/>
            <person name="Sivarajan S.R."/>
            <person name="Poveda L."/>
            <person name="Shimizu-Inatsugi R."/>
            <person name="Schlapbach R."/>
            <person name="Sreeman S.M."/>
            <person name="Shimizu K.K."/>
        </authorList>
    </citation>
    <scope>NUCLEOTIDE SEQUENCE</scope>
</reference>
<keyword evidence="2" id="KW-1185">Reference proteome</keyword>
<name>A0AAV5DNF4_ELECO</name>
<sequence length="165" mass="18970">MPRTEDVEVDFDPIWFEHLCMHAAGNIYWHIGNSGRMFRLDPRTLDFSFFLAPAELGDNFRKYRIGEAPEDGSLCMASILDQQPATLCADVMKRHLCTWLSDFDGGRTGKVFIKTWGYGRYSYHLETGKFEHLETDDGLEHSDPIYAYFLAWPPAFLASPEEPSH</sequence>
<dbReference type="AlphaFoldDB" id="A0AAV5DNF4"/>
<reference evidence="1" key="1">
    <citation type="journal article" date="2018" name="DNA Res.">
        <title>Multiple hybrid de novo genome assembly of finger millet, an orphan allotetraploid crop.</title>
        <authorList>
            <person name="Hatakeyama M."/>
            <person name="Aluri S."/>
            <person name="Balachadran M.T."/>
            <person name="Sivarajan S.R."/>
            <person name="Patrignani A."/>
            <person name="Gruter S."/>
            <person name="Poveda L."/>
            <person name="Shimizu-Inatsugi R."/>
            <person name="Baeten J."/>
            <person name="Francoijs K.J."/>
            <person name="Nataraja K.N."/>
            <person name="Reddy Y.A.N."/>
            <person name="Phadnis S."/>
            <person name="Ravikumar R.L."/>
            <person name="Schlapbach R."/>
            <person name="Sreeman S.M."/>
            <person name="Shimizu K.K."/>
        </authorList>
    </citation>
    <scope>NUCLEOTIDE SEQUENCE</scope>
</reference>
<proteinExistence type="predicted"/>
<evidence type="ECO:0000313" key="1">
    <source>
        <dbReference type="EMBL" id="GJN11756.1"/>
    </source>
</evidence>
<accession>A0AAV5DNF4</accession>
<protein>
    <submittedName>
        <fullName evidence="1">Uncharacterized protein</fullName>
    </submittedName>
</protein>
<dbReference type="EMBL" id="BQKI01000019">
    <property type="protein sequence ID" value="GJN11756.1"/>
    <property type="molecule type" value="Genomic_DNA"/>
</dbReference>